<evidence type="ECO:0000256" key="7">
    <source>
        <dbReference type="ARBA" id="ARBA00048924"/>
    </source>
</evidence>
<protein>
    <recommendedName>
        <fullName evidence="4 8">L-2,4-diaminobutyric acid acetyltransferase</fullName>
        <shortName evidence="8">DABA acetyltransferase</shortName>
        <ecNumber evidence="3 8">2.3.1.178</ecNumber>
    </recommendedName>
</protein>
<proteinExistence type="inferred from homology"/>
<gene>
    <name evidence="8 9" type="primary">ectA</name>
    <name evidence="9" type="ORF">NMYAN_110049</name>
</gene>
<keyword evidence="6 8" id="KW-0012">Acyltransferase</keyword>
<evidence type="ECO:0000256" key="4">
    <source>
        <dbReference type="ARBA" id="ARBA00017935"/>
    </source>
</evidence>
<dbReference type="Pfam" id="PF00583">
    <property type="entry name" value="Acetyltransf_1"/>
    <property type="match status" value="1"/>
</dbReference>
<comment type="pathway">
    <text evidence="1 8">Amine and polyamine biosynthesis; ectoine biosynthesis; L-ectoine from L-aspartate 4-semialdehyde: step 2/3.</text>
</comment>
<dbReference type="Proteomes" id="UP000601736">
    <property type="component" value="Unassembled WGS sequence"/>
</dbReference>
<evidence type="ECO:0000256" key="6">
    <source>
        <dbReference type="ARBA" id="ARBA00023315"/>
    </source>
</evidence>
<dbReference type="RefSeq" id="WP_204799316.1">
    <property type="nucleotide sequence ID" value="NZ_CAJNAP010000003.1"/>
</dbReference>
<evidence type="ECO:0000313" key="10">
    <source>
        <dbReference type="Proteomes" id="UP000601736"/>
    </source>
</evidence>
<evidence type="ECO:0000256" key="5">
    <source>
        <dbReference type="ARBA" id="ARBA00022679"/>
    </source>
</evidence>
<comment type="catalytic activity">
    <reaction evidence="7 8">
        <text>L-2,4-diaminobutanoate + acetyl-CoA = (2S)-4-acetamido-2-aminobutanoate + CoA + H(+)</text>
        <dbReference type="Rhea" id="RHEA:16901"/>
        <dbReference type="ChEBI" id="CHEBI:15378"/>
        <dbReference type="ChEBI" id="CHEBI:57287"/>
        <dbReference type="ChEBI" id="CHEBI:57288"/>
        <dbReference type="ChEBI" id="CHEBI:58761"/>
        <dbReference type="ChEBI" id="CHEBI:58929"/>
        <dbReference type="EC" id="2.3.1.178"/>
    </reaction>
</comment>
<keyword evidence="5 8" id="KW-0808">Transferase</keyword>
<dbReference type="NCBIfam" id="TIGR02406">
    <property type="entry name" value="ectoine_EctA"/>
    <property type="match status" value="1"/>
</dbReference>
<organism evidence="9 10">
    <name type="scientific">Nitrosomonas nitrosa</name>
    <dbReference type="NCBI Taxonomy" id="52442"/>
    <lineage>
        <taxon>Bacteria</taxon>
        <taxon>Pseudomonadati</taxon>
        <taxon>Pseudomonadota</taxon>
        <taxon>Betaproteobacteria</taxon>
        <taxon>Nitrosomonadales</taxon>
        <taxon>Nitrosomonadaceae</taxon>
        <taxon>Nitrosomonas</taxon>
    </lineage>
</organism>
<evidence type="ECO:0000256" key="3">
    <source>
        <dbReference type="ARBA" id="ARBA00012355"/>
    </source>
</evidence>
<comment type="function">
    <text evidence="8">Catalyzes the acetylation of L-2,4-diaminobutyrate (DABA) to gamma-N-acetyl-alpha,gamma-diaminobutyric acid (ADABA) with acetyl coenzyme A.</text>
</comment>
<name>A0A8H8YY69_9PROT</name>
<dbReference type="Gene3D" id="3.40.630.30">
    <property type="match status" value="1"/>
</dbReference>
<evidence type="ECO:0000256" key="2">
    <source>
        <dbReference type="ARBA" id="ARBA00010712"/>
    </source>
</evidence>
<dbReference type="GO" id="GO:0033816">
    <property type="term" value="F:diaminobutyrate acetyltransferase activity"/>
    <property type="evidence" value="ECO:0007669"/>
    <property type="project" value="UniProtKB-EC"/>
</dbReference>
<dbReference type="InterPro" id="IPR016181">
    <property type="entry name" value="Acyl_CoA_acyltransferase"/>
</dbReference>
<dbReference type="SUPFAM" id="SSF55729">
    <property type="entry name" value="Acyl-CoA N-acyltransferases (Nat)"/>
    <property type="match status" value="1"/>
</dbReference>
<dbReference type="EMBL" id="CAJNAP010000003">
    <property type="protein sequence ID" value="CAE6491153.1"/>
    <property type="molecule type" value="Genomic_DNA"/>
</dbReference>
<comment type="caution">
    <text evidence="9">The sequence shown here is derived from an EMBL/GenBank/DDBJ whole genome shotgun (WGS) entry which is preliminary data.</text>
</comment>
<dbReference type="PROSITE" id="PS51186">
    <property type="entry name" value="GNAT"/>
    <property type="match status" value="1"/>
</dbReference>
<comment type="similarity">
    <text evidence="2 8">Belongs to the acetyltransferase family. EctA subfamily.</text>
</comment>
<reference evidence="9" key="1">
    <citation type="submission" date="2021-02" db="EMBL/GenBank/DDBJ databases">
        <authorList>
            <person name="Han P."/>
        </authorList>
    </citation>
    <scope>NUCLEOTIDE SEQUENCE</scope>
    <source>
        <strain evidence="9">Nitrosomonas nitrosa 18-3D</strain>
    </source>
</reference>
<evidence type="ECO:0000313" key="9">
    <source>
        <dbReference type="EMBL" id="CAE6491153.1"/>
    </source>
</evidence>
<accession>A0A8H8YY69</accession>
<dbReference type="AlphaFoldDB" id="A0A8H8YY69"/>
<dbReference type="GO" id="GO:0019491">
    <property type="term" value="P:ectoine biosynthetic process"/>
    <property type="evidence" value="ECO:0007669"/>
    <property type="project" value="UniProtKB-UniPathway"/>
</dbReference>
<dbReference type="InterPro" id="IPR012772">
    <property type="entry name" value="Ectoine_EctA"/>
</dbReference>
<dbReference type="CDD" id="cd04301">
    <property type="entry name" value="NAT_SF"/>
    <property type="match status" value="1"/>
</dbReference>
<dbReference type="UniPathway" id="UPA00067">
    <property type="reaction ID" value="UER00122"/>
</dbReference>
<evidence type="ECO:0000256" key="8">
    <source>
        <dbReference type="RuleBase" id="RU365045"/>
    </source>
</evidence>
<evidence type="ECO:0000256" key="1">
    <source>
        <dbReference type="ARBA" id="ARBA00004978"/>
    </source>
</evidence>
<dbReference type="EC" id="2.3.1.178" evidence="3 8"/>
<dbReference type="InterPro" id="IPR000182">
    <property type="entry name" value="GNAT_dom"/>
</dbReference>
<sequence length="177" mass="19879">MNTISDTRPSIVPIKDESGIFVRKPKITDGPAMTAMVRESGILDVNSDYAYLLMCTHFSMTCAIAEKDSEHAAFVTAYIPPEQQDTLFIWQICVRPAYQRLGLGVQLINALLDRIECRHVRFVEATINPSNLASQKLFQSLAEQYGTACKTSDFFTKDLFGSSHHEDEVLYKVGPLR</sequence>